<dbReference type="EMBL" id="UINC01001682">
    <property type="protein sequence ID" value="SUZ86419.1"/>
    <property type="molecule type" value="Genomic_DNA"/>
</dbReference>
<dbReference type="Gene3D" id="3.40.50.1000">
    <property type="entry name" value="HAD superfamily/HAD-like"/>
    <property type="match status" value="1"/>
</dbReference>
<dbReference type="InterPro" id="IPR036412">
    <property type="entry name" value="HAD-like_sf"/>
</dbReference>
<feature type="non-terminal residue" evidence="1">
    <location>
        <position position="188"/>
    </location>
</feature>
<protein>
    <recommendedName>
        <fullName evidence="2">FCP1 homology domain-containing protein</fullName>
    </recommendedName>
</protein>
<dbReference type="PANTHER" id="PTHR43611:SF3">
    <property type="entry name" value="FLAVIN MONONUCLEOTIDE HYDROLASE 1, CHLOROPLATIC"/>
    <property type="match status" value="1"/>
</dbReference>
<dbReference type="InterPro" id="IPR006439">
    <property type="entry name" value="HAD-SF_hydro_IA"/>
</dbReference>
<dbReference type="CDD" id="cd02603">
    <property type="entry name" value="HAD_sEH-N_like"/>
    <property type="match status" value="1"/>
</dbReference>
<dbReference type="PRINTS" id="PR00413">
    <property type="entry name" value="HADHALOGNASE"/>
</dbReference>
<proteinExistence type="predicted"/>
<reference evidence="1" key="1">
    <citation type="submission" date="2018-05" db="EMBL/GenBank/DDBJ databases">
        <authorList>
            <person name="Lanie J.A."/>
            <person name="Ng W.-L."/>
            <person name="Kazmierczak K.M."/>
            <person name="Andrzejewski T.M."/>
            <person name="Davidsen T.M."/>
            <person name="Wayne K.J."/>
            <person name="Tettelin H."/>
            <person name="Glass J.I."/>
            <person name="Rusch D."/>
            <person name="Podicherti R."/>
            <person name="Tsui H.-C.T."/>
            <person name="Winkler M.E."/>
        </authorList>
    </citation>
    <scope>NUCLEOTIDE SEQUENCE</scope>
</reference>
<evidence type="ECO:0008006" key="2">
    <source>
        <dbReference type="Google" id="ProtNLM"/>
    </source>
</evidence>
<dbReference type="NCBIfam" id="TIGR01509">
    <property type="entry name" value="HAD-SF-IA-v3"/>
    <property type="match status" value="1"/>
</dbReference>
<dbReference type="AlphaFoldDB" id="A0A381R6M5"/>
<dbReference type="SFLD" id="SFLDS00003">
    <property type="entry name" value="Haloacid_Dehalogenase"/>
    <property type="match status" value="1"/>
</dbReference>
<dbReference type="SFLD" id="SFLDG01129">
    <property type="entry name" value="C1.5:_HAD__Beta-PGM__Phosphata"/>
    <property type="match status" value="1"/>
</dbReference>
<evidence type="ECO:0000313" key="1">
    <source>
        <dbReference type="EMBL" id="SUZ86419.1"/>
    </source>
</evidence>
<name>A0A381R6M5_9ZZZZ</name>
<dbReference type="Gene3D" id="1.10.150.240">
    <property type="entry name" value="Putative phosphatase, domain 2"/>
    <property type="match status" value="1"/>
</dbReference>
<gene>
    <name evidence="1" type="ORF">METZ01_LOCUS39273</name>
</gene>
<dbReference type="PANTHER" id="PTHR43611">
    <property type="entry name" value="ALPHA-D-GLUCOSE 1-PHOSPHATE PHOSPHATASE"/>
    <property type="match status" value="1"/>
</dbReference>
<sequence>MNKQVSTIFFDIGGVLLNIHPERTLQHLSDCTGVHIDEIKNRFPMDVHQEYEKGNLSNKEWFLAVKKSMPQPCSLKESDFWQAWKLLLGQEKNSVKILKKLKDNYSVWLLSNTNPCHIQDEIDGKFEFPNLVDGTVYSFDVGLRKPDEAIYKIAASRAGFVPEKCLFIDDQQENVIAAENTGFIGIHF</sequence>
<accession>A0A381R6M5</accession>
<organism evidence="1">
    <name type="scientific">marine metagenome</name>
    <dbReference type="NCBI Taxonomy" id="408172"/>
    <lineage>
        <taxon>unclassified sequences</taxon>
        <taxon>metagenomes</taxon>
        <taxon>ecological metagenomes</taxon>
    </lineage>
</organism>
<dbReference type="Pfam" id="PF00702">
    <property type="entry name" value="Hydrolase"/>
    <property type="match status" value="1"/>
</dbReference>
<dbReference type="InterPro" id="IPR023214">
    <property type="entry name" value="HAD_sf"/>
</dbReference>
<dbReference type="InterPro" id="IPR023198">
    <property type="entry name" value="PGP-like_dom2"/>
</dbReference>
<dbReference type="SUPFAM" id="SSF56784">
    <property type="entry name" value="HAD-like"/>
    <property type="match status" value="1"/>
</dbReference>